<dbReference type="AlphaFoldDB" id="A0A8H4UFQ8"/>
<feature type="transmembrane region" description="Helical" evidence="2">
    <location>
        <begin position="23"/>
        <end position="45"/>
    </location>
</feature>
<keyword evidence="2" id="KW-0812">Transmembrane</keyword>
<organism evidence="3 4">
    <name type="scientific">Fusarium zealandicum</name>
    <dbReference type="NCBI Taxonomy" id="1053134"/>
    <lineage>
        <taxon>Eukaryota</taxon>
        <taxon>Fungi</taxon>
        <taxon>Dikarya</taxon>
        <taxon>Ascomycota</taxon>
        <taxon>Pezizomycotina</taxon>
        <taxon>Sordariomycetes</taxon>
        <taxon>Hypocreomycetidae</taxon>
        <taxon>Hypocreales</taxon>
        <taxon>Nectriaceae</taxon>
        <taxon>Fusarium</taxon>
        <taxon>Fusarium staphyleae species complex</taxon>
    </lineage>
</organism>
<feature type="transmembrane region" description="Helical" evidence="2">
    <location>
        <begin position="529"/>
        <end position="550"/>
    </location>
</feature>
<evidence type="ECO:0000313" key="3">
    <source>
        <dbReference type="EMBL" id="KAF4975685.1"/>
    </source>
</evidence>
<reference evidence="3" key="1">
    <citation type="journal article" date="2020" name="BMC Genomics">
        <title>Correction to: Identification and distribution of gene clusters required for synthesis of sphingolipid metabolism inhibitors in diverse species of the filamentous fungus Fusarium.</title>
        <authorList>
            <person name="Kim H.S."/>
            <person name="Lohmar J.M."/>
            <person name="Busman M."/>
            <person name="Brown D.W."/>
            <person name="Naumann T.A."/>
            <person name="Divon H.H."/>
            <person name="Lysoe E."/>
            <person name="Uhlig S."/>
            <person name="Proctor R.H."/>
        </authorList>
    </citation>
    <scope>NUCLEOTIDE SEQUENCE</scope>
    <source>
        <strain evidence="3">NRRL 22465</strain>
    </source>
</reference>
<dbReference type="Proteomes" id="UP000635477">
    <property type="component" value="Unassembled WGS sequence"/>
</dbReference>
<name>A0A8H4UFQ8_9HYPO</name>
<keyword evidence="2" id="KW-0472">Membrane</keyword>
<keyword evidence="4" id="KW-1185">Reference proteome</keyword>
<dbReference type="OrthoDB" id="5348845at2759"/>
<evidence type="ECO:0000313" key="4">
    <source>
        <dbReference type="Proteomes" id="UP000635477"/>
    </source>
</evidence>
<gene>
    <name evidence="3" type="ORF">FZEAL_7575</name>
</gene>
<feature type="region of interest" description="Disordered" evidence="1">
    <location>
        <begin position="658"/>
        <end position="696"/>
    </location>
</feature>
<evidence type="ECO:0000256" key="1">
    <source>
        <dbReference type="SAM" id="MobiDB-lite"/>
    </source>
</evidence>
<feature type="transmembrane region" description="Helical" evidence="2">
    <location>
        <begin position="75"/>
        <end position="99"/>
    </location>
</feature>
<protein>
    <submittedName>
        <fullName evidence="3">Uncharacterized protein</fullName>
    </submittedName>
</protein>
<accession>A0A8H4UFQ8</accession>
<feature type="compositionally biased region" description="Polar residues" evidence="1">
    <location>
        <begin position="676"/>
        <end position="687"/>
    </location>
</feature>
<reference evidence="3" key="2">
    <citation type="submission" date="2020-05" db="EMBL/GenBank/DDBJ databases">
        <authorList>
            <person name="Kim H.-S."/>
            <person name="Proctor R.H."/>
            <person name="Brown D.W."/>
        </authorList>
    </citation>
    <scope>NUCLEOTIDE SEQUENCE</scope>
    <source>
        <strain evidence="3">NRRL 22465</strain>
    </source>
</reference>
<evidence type="ECO:0000256" key="2">
    <source>
        <dbReference type="SAM" id="Phobius"/>
    </source>
</evidence>
<comment type="caution">
    <text evidence="3">The sequence shown here is derived from an EMBL/GenBank/DDBJ whole genome shotgun (WGS) entry which is preliminary data.</text>
</comment>
<proteinExistence type="predicted"/>
<keyword evidence="2" id="KW-1133">Transmembrane helix</keyword>
<dbReference type="EMBL" id="JABEYC010000617">
    <property type="protein sequence ID" value="KAF4975685.1"/>
    <property type="molecule type" value="Genomic_DNA"/>
</dbReference>
<sequence>MIESSSSFIASSIPVYHNAVKSIIFKCAELLMGIFVFKLFSLIAARSKQFTSYLMFTEDYIQRFLYILSRGISRACLVVLAFSILNIVLSLYGTVLWALDSPGYIFRPSNSTAADYQDERNDNPPYIIQLYLNSDQLDNVQERLPQTIGAELFNPGLNYTLTGQVSNDDGEPEVVKPTQELGVGARIWLDNDGFSISPDSYAMYPTEPALDGEVFPAETCIRFSGGSAVWNCTFDNVFSQDIVSVVADRPEIHWSDASDQEFDSRYILPNRVDNIWFSFGAGGGSATMTQVFTVTKGTKRHTFTEYTLKVTMLTSPGNPFAEKDVEDLVERTWSANETERSDPLIGRIVDDMMSAQQRNMSYQFGANTADNGNKSVLQSNWGFYTVQAGGKDMFSLLSIISSNITLVRSETIANAPQPLEKCDRGSFQNEAFGAKLTQTDCAAAKADTSNASFFGQVDTAAVLITHGLGDGRSNLSSQSLDNDVLTWMWNASGTIESLLVARAYTVSVDPALVQISVDKLIVAISRLQLVLSCLALVLAVIAWLALVVFADGYWSNTLLANLVHATSDPNIKAKPGYMTRPPIVALLKGVHGTLLTIAGKTLALFDPSYIPVQPVVSPAPEMDAIKQHAGAYTYPVVNEATGGQEGLLSGYENGGLEVRESQGSVGGGHHDRSRVELSNYSDDNQMKNGLYHSVKN</sequence>